<dbReference type="AlphaFoldDB" id="A0A5N0TG52"/>
<evidence type="ECO:0000313" key="1">
    <source>
        <dbReference type="EMBL" id="KAA9133464.1"/>
    </source>
</evidence>
<organism evidence="1 2">
    <name type="scientific">Marinihelvus fidelis</name>
    <dbReference type="NCBI Taxonomy" id="2613842"/>
    <lineage>
        <taxon>Bacteria</taxon>
        <taxon>Pseudomonadati</taxon>
        <taxon>Pseudomonadota</taxon>
        <taxon>Gammaproteobacteria</taxon>
        <taxon>Chromatiales</taxon>
        <taxon>Wenzhouxiangellaceae</taxon>
        <taxon>Marinihelvus</taxon>
    </lineage>
</organism>
<dbReference type="EMBL" id="VYXP01000002">
    <property type="protein sequence ID" value="KAA9133464.1"/>
    <property type="molecule type" value="Genomic_DNA"/>
</dbReference>
<comment type="caution">
    <text evidence="1">The sequence shown here is derived from an EMBL/GenBank/DDBJ whole genome shotgun (WGS) entry which is preliminary data.</text>
</comment>
<keyword evidence="2" id="KW-1185">Reference proteome</keyword>
<protein>
    <submittedName>
        <fullName evidence="1">Uncharacterized protein</fullName>
    </submittedName>
</protein>
<name>A0A5N0TG52_9GAMM</name>
<dbReference type="Proteomes" id="UP000325372">
    <property type="component" value="Unassembled WGS sequence"/>
</dbReference>
<gene>
    <name evidence="1" type="ORF">F3N42_03685</name>
</gene>
<accession>A0A5N0TG52</accession>
<dbReference type="RefSeq" id="WP_150863025.1">
    <property type="nucleotide sequence ID" value="NZ_VYXP01000002.1"/>
</dbReference>
<sequence length="173" mass="19450">MRLIPKCFTQGVTVSTSASLSDYPASTWTLTLVLVQADDQRTITATADGDDYLVEIEPTDSADYQVGTYSYQAFVTDGTDRYMVQDGTVEVLPDYATASSGLDTRTQIEITIDAIEAQLAGNATGTQKRWKYRDREIEQYAPAELIEILNYLRLELRRQKRRSGSNRIQASFR</sequence>
<evidence type="ECO:0000313" key="2">
    <source>
        <dbReference type="Proteomes" id="UP000325372"/>
    </source>
</evidence>
<reference evidence="1 2" key="1">
    <citation type="submission" date="2019-09" db="EMBL/GenBank/DDBJ databases">
        <title>Wenzhouxiangella sp. Genome sequencing and assembly.</title>
        <authorList>
            <person name="Zhang R."/>
        </authorList>
    </citation>
    <scope>NUCLEOTIDE SEQUENCE [LARGE SCALE GENOMIC DNA]</scope>
    <source>
        <strain evidence="1 2">W260</strain>
    </source>
</reference>
<proteinExistence type="predicted"/>